<feature type="transmembrane region" description="Helical" evidence="1">
    <location>
        <begin position="81"/>
        <end position="102"/>
    </location>
</feature>
<dbReference type="AlphaFoldDB" id="A0AAF3ET42"/>
<proteinExistence type="predicted"/>
<keyword evidence="1" id="KW-0812">Transmembrane</keyword>
<evidence type="ECO:0000313" key="4">
    <source>
        <dbReference type="WBParaSite" id="MBELARI_LOCUS17317"/>
    </source>
</evidence>
<dbReference type="PANTHER" id="PTHR34149:SF2">
    <property type="entry name" value="PROTEIN CBG11905"/>
    <property type="match status" value="1"/>
</dbReference>
<dbReference type="PANTHER" id="PTHR34149">
    <property type="entry name" value="PROTEIN CBG11905-RELATED"/>
    <property type="match status" value="1"/>
</dbReference>
<feature type="signal peptide" evidence="2">
    <location>
        <begin position="1"/>
        <end position="20"/>
    </location>
</feature>
<dbReference type="Pfam" id="PF10853">
    <property type="entry name" value="DUF2650"/>
    <property type="match status" value="1"/>
</dbReference>
<sequence length="108" mass="11987">MSRLTMTILLVLGAIYLAQADTTATDIVEEVKSLRPFELKHSSLGCPLPVVGASCPEETPFYYFKCCGDLAQQCCFRLQEWVVLLLIVLAVLVVISIVVNLIRCLCCY</sequence>
<dbReference type="InterPro" id="IPR022559">
    <property type="entry name" value="SUP-1-like"/>
</dbReference>
<keyword evidence="3" id="KW-1185">Reference proteome</keyword>
<protein>
    <submittedName>
        <fullName evidence="4">Uncharacterized protein</fullName>
    </submittedName>
</protein>
<accession>A0AAF3ET42</accession>
<keyword evidence="1" id="KW-1133">Transmembrane helix</keyword>
<evidence type="ECO:0000256" key="1">
    <source>
        <dbReference type="SAM" id="Phobius"/>
    </source>
</evidence>
<name>A0AAF3ET42_9BILA</name>
<keyword evidence="2" id="KW-0732">Signal</keyword>
<reference evidence="4" key="1">
    <citation type="submission" date="2024-02" db="UniProtKB">
        <authorList>
            <consortium name="WormBaseParasite"/>
        </authorList>
    </citation>
    <scope>IDENTIFICATION</scope>
</reference>
<evidence type="ECO:0000313" key="3">
    <source>
        <dbReference type="Proteomes" id="UP000887575"/>
    </source>
</evidence>
<feature type="chain" id="PRO_5042063234" evidence="2">
    <location>
        <begin position="21"/>
        <end position="108"/>
    </location>
</feature>
<dbReference type="Proteomes" id="UP000887575">
    <property type="component" value="Unassembled WGS sequence"/>
</dbReference>
<organism evidence="3 4">
    <name type="scientific">Mesorhabditis belari</name>
    <dbReference type="NCBI Taxonomy" id="2138241"/>
    <lineage>
        <taxon>Eukaryota</taxon>
        <taxon>Metazoa</taxon>
        <taxon>Ecdysozoa</taxon>
        <taxon>Nematoda</taxon>
        <taxon>Chromadorea</taxon>
        <taxon>Rhabditida</taxon>
        <taxon>Rhabditina</taxon>
        <taxon>Rhabditomorpha</taxon>
        <taxon>Rhabditoidea</taxon>
        <taxon>Rhabditidae</taxon>
        <taxon>Mesorhabditinae</taxon>
        <taxon>Mesorhabditis</taxon>
    </lineage>
</organism>
<evidence type="ECO:0000256" key="2">
    <source>
        <dbReference type="SAM" id="SignalP"/>
    </source>
</evidence>
<keyword evidence="1" id="KW-0472">Membrane</keyword>
<dbReference type="WBParaSite" id="MBELARI_LOCUS17317">
    <property type="protein sequence ID" value="MBELARI_LOCUS17317"/>
    <property type="gene ID" value="MBELARI_LOCUS17317"/>
</dbReference>